<dbReference type="GO" id="GO:0046428">
    <property type="term" value="F:1,4-dihydroxy-2-naphthoate polyprenyltransferase activity"/>
    <property type="evidence" value="ECO:0007669"/>
    <property type="project" value="UniProtKB-EC"/>
</dbReference>
<evidence type="ECO:0000256" key="2">
    <source>
        <dbReference type="ARBA" id="ARBA00022692"/>
    </source>
</evidence>
<dbReference type="PATRIC" id="fig|113653.22.peg.1886"/>
<evidence type="ECO:0000313" key="6">
    <source>
        <dbReference type="EMBL" id="AKG90808.1"/>
    </source>
</evidence>
<dbReference type="KEGG" id="gah:GAH_01919"/>
<feature type="transmembrane region" description="Helical" evidence="5">
    <location>
        <begin position="159"/>
        <end position="177"/>
    </location>
</feature>
<evidence type="ECO:0000256" key="1">
    <source>
        <dbReference type="ARBA" id="ARBA00004651"/>
    </source>
</evidence>
<dbReference type="InParanoid" id="A0A0F7IC59"/>
<keyword evidence="3 5" id="KW-1133">Transmembrane helix</keyword>
<name>A0A0F7IC59_9EURY</name>
<dbReference type="Proteomes" id="UP000034723">
    <property type="component" value="Chromosome"/>
</dbReference>
<feature type="transmembrane region" description="Helical" evidence="5">
    <location>
        <begin position="258"/>
        <end position="282"/>
    </location>
</feature>
<dbReference type="AlphaFoldDB" id="A0A0F7IC59"/>
<evidence type="ECO:0000313" key="7">
    <source>
        <dbReference type="Proteomes" id="UP000034723"/>
    </source>
</evidence>
<feature type="transmembrane region" description="Helical" evidence="5">
    <location>
        <begin position="135"/>
        <end position="153"/>
    </location>
</feature>
<keyword evidence="6" id="KW-0808">Transferase</keyword>
<keyword evidence="7" id="KW-1185">Reference proteome</keyword>
<feature type="transmembrane region" description="Helical" evidence="5">
    <location>
        <begin position="228"/>
        <end position="246"/>
    </location>
</feature>
<evidence type="ECO:0000256" key="3">
    <source>
        <dbReference type="ARBA" id="ARBA00022989"/>
    </source>
</evidence>
<accession>A0A0F7IC59</accession>
<proteinExistence type="predicted"/>
<reference evidence="6 7" key="1">
    <citation type="submission" date="2015-04" db="EMBL/GenBank/DDBJ databases">
        <title>The complete genome sequence of the hyperthermophilic, obligate iron-reducing archaeon Geoglobus ahangari strain 234T.</title>
        <authorList>
            <person name="Manzella M.P."/>
            <person name="Holmes D.E."/>
            <person name="Rocheleau J.M."/>
            <person name="Chung A."/>
            <person name="Reguera G."/>
            <person name="Kashefi K."/>
        </authorList>
    </citation>
    <scope>NUCLEOTIDE SEQUENCE [LARGE SCALE GENOMIC DNA]</scope>
    <source>
        <strain evidence="6 7">234</strain>
    </source>
</reference>
<feature type="transmembrane region" description="Helical" evidence="5">
    <location>
        <begin position="12"/>
        <end position="30"/>
    </location>
</feature>
<dbReference type="InterPro" id="IPR044878">
    <property type="entry name" value="UbiA_sf"/>
</dbReference>
<feature type="transmembrane region" description="Helical" evidence="5">
    <location>
        <begin position="189"/>
        <end position="222"/>
    </location>
</feature>
<dbReference type="EC" id="2.5.1.-" evidence="6"/>
<dbReference type="EMBL" id="CP011267">
    <property type="protein sequence ID" value="AKG90808.1"/>
    <property type="molecule type" value="Genomic_DNA"/>
</dbReference>
<evidence type="ECO:0000256" key="5">
    <source>
        <dbReference type="SAM" id="Phobius"/>
    </source>
</evidence>
<protein>
    <submittedName>
        <fullName evidence="6">4-hydroxybenzoate polyprenyltransferase</fullName>
        <ecNumber evidence="6">2.5.1.-</ecNumber>
        <ecNumber evidence="6">2.5.1.74</ecNumber>
    </submittedName>
</protein>
<dbReference type="InterPro" id="IPR000537">
    <property type="entry name" value="UbiA_prenyltransferase"/>
</dbReference>
<dbReference type="EC" id="2.5.1.74" evidence="6"/>
<dbReference type="GO" id="GO:0005886">
    <property type="term" value="C:plasma membrane"/>
    <property type="evidence" value="ECO:0007669"/>
    <property type="project" value="UniProtKB-SubCell"/>
</dbReference>
<evidence type="ECO:0000256" key="4">
    <source>
        <dbReference type="ARBA" id="ARBA00023136"/>
    </source>
</evidence>
<sequence length="284" mass="31726">MGTKYIKYLISPPNIIFPFPLIPLIVGFSGGNISDIWKPLLLTLVYYPAINLWNHINDADDDRKAGKDNPFSEKDVRAVALVITFGLYLSSAILSYLFGGVTCFLFYLAVFTATFLYSDNMITKIRLKRHYLGEVGVYVVAVPSYILLLYTSIASLDKIGVFLALLFLPLMLSTVFIKDLKDITADKKAGLYTLGVAFTPETLIKVFSSLILIYYLTIIVFYRGTSHVYSAIPVIGAITGIAGFVHNRWEISRKTVKYYLVIFYSSLSSVILFLAISALQIAKT</sequence>
<gene>
    <name evidence="6" type="ORF">GAH_01919</name>
</gene>
<dbReference type="Pfam" id="PF01040">
    <property type="entry name" value="UbiA"/>
    <property type="match status" value="1"/>
</dbReference>
<comment type="subcellular location">
    <subcellularLocation>
        <location evidence="1">Cell membrane</location>
        <topology evidence="1">Multi-pass membrane protein</topology>
    </subcellularLocation>
</comment>
<dbReference type="HOGENOM" id="CLU_968394_0_0_2"/>
<organism evidence="6 7">
    <name type="scientific">Geoglobus ahangari</name>
    <dbReference type="NCBI Taxonomy" id="113653"/>
    <lineage>
        <taxon>Archaea</taxon>
        <taxon>Methanobacteriati</taxon>
        <taxon>Methanobacteriota</taxon>
        <taxon>Archaeoglobi</taxon>
        <taxon>Archaeoglobales</taxon>
        <taxon>Archaeoglobaceae</taxon>
        <taxon>Geoglobus</taxon>
    </lineage>
</organism>
<dbReference type="STRING" id="113653.GAH_01919"/>
<feature type="transmembrane region" description="Helical" evidence="5">
    <location>
        <begin position="76"/>
        <end position="98"/>
    </location>
</feature>
<dbReference type="Gene3D" id="1.10.357.140">
    <property type="entry name" value="UbiA prenyltransferase"/>
    <property type="match status" value="1"/>
</dbReference>
<keyword evidence="2 5" id="KW-0812">Transmembrane</keyword>
<keyword evidence="4 5" id="KW-0472">Membrane</keyword>